<dbReference type="InterPro" id="IPR001356">
    <property type="entry name" value="HD"/>
</dbReference>
<reference evidence="11 12" key="1">
    <citation type="journal article" date="2018" name="G3 (Bethesda)">
        <title>Phylogenetic and Phylogenomic Definition of Rhizopus Species.</title>
        <authorList>
            <person name="Gryganskyi A.P."/>
            <person name="Golan J."/>
            <person name="Dolatabadi S."/>
            <person name="Mondo S."/>
            <person name="Robb S."/>
            <person name="Idnurm A."/>
            <person name="Muszewska A."/>
            <person name="Steczkiewicz K."/>
            <person name="Masonjones S."/>
            <person name="Liao H.L."/>
            <person name="Gajdeczka M.T."/>
            <person name="Anike F."/>
            <person name="Vuek A."/>
            <person name="Anishchenko I.M."/>
            <person name="Voigt K."/>
            <person name="de Hoog G.S."/>
            <person name="Smith M.E."/>
            <person name="Heitman J."/>
            <person name="Vilgalys R."/>
            <person name="Stajich J.E."/>
        </authorList>
    </citation>
    <scope>NUCLEOTIDE SEQUENCE [LARGE SCALE GENOMIC DNA]</scope>
    <source>
        <strain evidence="11 12">LSU 92-RS-03</strain>
    </source>
</reference>
<organism evidence="11 12">
    <name type="scientific">Rhizopus stolonifer</name>
    <name type="common">Rhizopus nigricans</name>
    <dbReference type="NCBI Taxonomy" id="4846"/>
    <lineage>
        <taxon>Eukaryota</taxon>
        <taxon>Fungi</taxon>
        <taxon>Fungi incertae sedis</taxon>
        <taxon>Mucoromycota</taxon>
        <taxon>Mucoromycotina</taxon>
        <taxon>Mucoromycetes</taxon>
        <taxon>Mucorales</taxon>
        <taxon>Mucorineae</taxon>
        <taxon>Rhizopodaceae</taxon>
        <taxon>Rhizopus</taxon>
    </lineage>
</organism>
<accession>A0A367IPR6</accession>
<proteinExistence type="inferred from homology"/>
<dbReference type="GO" id="GO:0005634">
    <property type="term" value="C:nucleus"/>
    <property type="evidence" value="ECO:0007669"/>
    <property type="project" value="UniProtKB-SubCell"/>
</dbReference>
<evidence type="ECO:0000256" key="7">
    <source>
        <dbReference type="ARBA" id="ARBA00038021"/>
    </source>
</evidence>
<evidence type="ECO:0000256" key="5">
    <source>
        <dbReference type="ARBA" id="ARBA00023163"/>
    </source>
</evidence>
<dbReference type="Gene3D" id="1.10.10.60">
    <property type="entry name" value="Homeodomain-like"/>
    <property type="match status" value="1"/>
</dbReference>
<evidence type="ECO:0000256" key="9">
    <source>
        <dbReference type="SAM" id="MobiDB-lite"/>
    </source>
</evidence>
<feature type="region of interest" description="Disordered" evidence="9">
    <location>
        <begin position="78"/>
        <end position="100"/>
    </location>
</feature>
<evidence type="ECO:0000259" key="10">
    <source>
        <dbReference type="PROSITE" id="PS50071"/>
    </source>
</evidence>
<dbReference type="SUPFAM" id="SSF46689">
    <property type="entry name" value="Homeodomain-like"/>
    <property type="match status" value="1"/>
</dbReference>
<dbReference type="PROSITE" id="PS50071">
    <property type="entry name" value="HOMEOBOX_2"/>
    <property type="match status" value="1"/>
</dbReference>
<comment type="caution">
    <text evidence="11">The sequence shown here is derived from an EMBL/GenBank/DDBJ whole genome shotgun (WGS) entry which is preliminary data.</text>
</comment>
<keyword evidence="2" id="KW-0805">Transcription regulation</keyword>
<keyword evidence="5" id="KW-0804">Transcription</keyword>
<keyword evidence="6 8" id="KW-0539">Nucleus</keyword>
<feature type="compositionally biased region" description="Polar residues" evidence="9">
    <location>
        <begin position="134"/>
        <end position="152"/>
    </location>
</feature>
<dbReference type="EMBL" id="PJQM01006431">
    <property type="protein sequence ID" value="RCH79690.1"/>
    <property type="molecule type" value="Genomic_DNA"/>
</dbReference>
<dbReference type="OrthoDB" id="10056939at2759"/>
<keyword evidence="3 8" id="KW-0238">DNA-binding</keyword>
<name>A0A367IPR6_RHIST</name>
<dbReference type="STRING" id="4846.A0A367IPR6"/>
<protein>
    <recommendedName>
        <fullName evidence="10">Homeobox domain-containing protein</fullName>
    </recommendedName>
</protein>
<gene>
    <name evidence="11" type="ORF">CU098_005346</name>
</gene>
<sequence>MTSRFEKYTVKSFCPLILYHDNPSEQLSLKLSEDKQHTAIDRHREKITEMLEHNAQFWTEKTGLVEFEADYLDKDIKVSPSTSTTSNISSSSSSSGDSIATIDHSTYHTKYMVRSPMTETQGHYYSLTEEEQTKTPLQRKQATRSTKPLMNDTTKKRRRGNLPKEVTEFLRKWLIQHKKHPYPAEKEKADLARHTGLTVNQISNWFINARRRILQPMLESENLTAQMMAYPELMQNHHEPARRRRHDFYTYQREFVHSL</sequence>
<evidence type="ECO:0000256" key="3">
    <source>
        <dbReference type="ARBA" id="ARBA00023125"/>
    </source>
</evidence>
<dbReference type="CDD" id="cd00086">
    <property type="entry name" value="homeodomain"/>
    <property type="match status" value="1"/>
</dbReference>
<dbReference type="InterPro" id="IPR009057">
    <property type="entry name" value="Homeodomain-like_sf"/>
</dbReference>
<dbReference type="SMART" id="SM00389">
    <property type="entry name" value="HOX"/>
    <property type="match status" value="1"/>
</dbReference>
<feature type="compositionally biased region" description="Low complexity" evidence="9">
    <location>
        <begin position="79"/>
        <end position="100"/>
    </location>
</feature>
<evidence type="ECO:0000256" key="8">
    <source>
        <dbReference type="PROSITE-ProRule" id="PRU00108"/>
    </source>
</evidence>
<dbReference type="InterPro" id="IPR008422">
    <property type="entry name" value="KN_HD"/>
</dbReference>
<dbReference type="Pfam" id="PF05920">
    <property type="entry name" value="Homeobox_KN"/>
    <property type="match status" value="1"/>
</dbReference>
<feature type="non-terminal residue" evidence="11">
    <location>
        <position position="259"/>
    </location>
</feature>
<dbReference type="Proteomes" id="UP000253551">
    <property type="component" value="Unassembled WGS sequence"/>
</dbReference>
<comment type="subcellular location">
    <subcellularLocation>
        <location evidence="1 8">Nucleus</location>
    </subcellularLocation>
</comment>
<feature type="domain" description="Homeobox" evidence="10">
    <location>
        <begin position="153"/>
        <end position="216"/>
    </location>
</feature>
<evidence type="ECO:0000256" key="4">
    <source>
        <dbReference type="ARBA" id="ARBA00023155"/>
    </source>
</evidence>
<feature type="DNA-binding region" description="Homeobox" evidence="8">
    <location>
        <begin position="155"/>
        <end position="217"/>
    </location>
</feature>
<evidence type="ECO:0000313" key="12">
    <source>
        <dbReference type="Proteomes" id="UP000253551"/>
    </source>
</evidence>
<evidence type="ECO:0000256" key="1">
    <source>
        <dbReference type="ARBA" id="ARBA00004123"/>
    </source>
</evidence>
<dbReference type="PANTHER" id="PTHR11850">
    <property type="entry name" value="HOMEOBOX PROTEIN TRANSCRIPTION FACTORS"/>
    <property type="match status" value="1"/>
</dbReference>
<evidence type="ECO:0000313" key="11">
    <source>
        <dbReference type="EMBL" id="RCH79690.1"/>
    </source>
</evidence>
<evidence type="ECO:0000256" key="2">
    <source>
        <dbReference type="ARBA" id="ARBA00023015"/>
    </source>
</evidence>
<dbReference type="AlphaFoldDB" id="A0A367IPR6"/>
<dbReference type="InterPro" id="IPR050224">
    <property type="entry name" value="TALE_homeobox"/>
</dbReference>
<dbReference type="GO" id="GO:0003677">
    <property type="term" value="F:DNA binding"/>
    <property type="evidence" value="ECO:0007669"/>
    <property type="project" value="UniProtKB-UniRule"/>
</dbReference>
<dbReference type="GO" id="GO:0006355">
    <property type="term" value="P:regulation of DNA-templated transcription"/>
    <property type="evidence" value="ECO:0007669"/>
    <property type="project" value="InterPro"/>
</dbReference>
<feature type="region of interest" description="Disordered" evidence="9">
    <location>
        <begin position="128"/>
        <end position="159"/>
    </location>
</feature>
<evidence type="ECO:0000256" key="6">
    <source>
        <dbReference type="ARBA" id="ARBA00023242"/>
    </source>
</evidence>
<dbReference type="FunFam" id="1.10.10.60:FF:000059">
    <property type="entry name" value="TGFB-induced factor homeobox 1"/>
    <property type="match status" value="1"/>
</dbReference>
<keyword evidence="12" id="KW-1185">Reference proteome</keyword>
<keyword evidence="4 8" id="KW-0371">Homeobox</keyword>
<comment type="similarity">
    <text evidence="7">Belongs to the TALE/TGIF homeobox family.</text>
</comment>